<keyword evidence="1" id="KW-0472">Membrane</keyword>
<dbReference type="STRING" id="54.SAMN02745121_05601"/>
<dbReference type="EMBL" id="FOMX01000020">
    <property type="protein sequence ID" value="SFE81438.1"/>
    <property type="molecule type" value="Genomic_DNA"/>
</dbReference>
<keyword evidence="1" id="KW-0812">Transmembrane</keyword>
<dbReference type="AlphaFoldDB" id="A0A1I2DLY2"/>
<dbReference type="OrthoDB" id="5512786at2"/>
<keyword evidence="1" id="KW-1133">Transmembrane helix</keyword>
<proteinExistence type="predicted"/>
<protein>
    <submittedName>
        <fullName evidence="2">Uncharacterized protein</fullName>
    </submittedName>
</protein>
<dbReference type="Proteomes" id="UP000199400">
    <property type="component" value="Unassembled WGS sequence"/>
</dbReference>
<reference evidence="3" key="1">
    <citation type="submission" date="2016-10" db="EMBL/GenBank/DDBJ databases">
        <authorList>
            <person name="Varghese N."/>
            <person name="Submissions S."/>
        </authorList>
    </citation>
    <scope>NUCLEOTIDE SEQUENCE [LARGE SCALE GENOMIC DNA]</scope>
    <source>
        <strain evidence="3">ATCC 25963</strain>
    </source>
</reference>
<feature type="transmembrane region" description="Helical" evidence="1">
    <location>
        <begin position="207"/>
        <end position="223"/>
    </location>
</feature>
<feature type="transmembrane region" description="Helical" evidence="1">
    <location>
        <begin position="6"/>
        <end position="28"/>
    </location>
</feature>
<sequence>MTGFSAALAYAALAIFWLNTLLIAAAGWGECARLVRRWGARARVGVVVEGTGPEGQVAIHRVRQVGRSKGDAAIWFHDRAYEGEVLGGVVAVGSERVGLAGGTVWVGRARQRAAAACPGAEAFAAARPAATRAAGWTRAVEVSIGTGDRVWLSQGPDGTLIADADPRGWRRKAVGLTAALVAGLVGVAGVCTALCLWPPVFGTVSKLGAFATLVVFNLFQLFGKLHHEAIQPPATLALRGVWRAPA</sequence>
<gene>
    <name evidence="2" type="ORF">SAMN02745121_05601</name>
</gene>
<evidence type="ECO:0000313" key="3">
    <source>
        <dbReference type="Proteomes" id="UP000199400"/>
    </source>
</evidence>
<keyword evidence="3" id="KW-1185">Reference proteome</keyword>
<organism evidence="2 3">
    <name type="scientific">Nannocystis exedens</name>
    <dbReference type="NCBI Taxonomy" id="54"/>
    <lineage>
        <taxon>Bacteria</taxon>
        <taxon>Pseudomonadati</taxon>
        <taxon>Myxococcota</taxon>
        <taxon>Polyangia</taxon>
        <taxon>Nannocystales</taxon>
        <taxon>Nannocystaceae</taxon>
        <taxon>Nannocystis</taxon>
    </lineage>
</organism>
<feature type="transmembrane region" description="Helical" evidence="1">
    <location>
        <begin position="176"/>
        <end position="201"/>
    </location>
</feature>
<name>A0A1I2DLY2_9BACT</name>
<dbReference type="RefSeq" id="WP_096327329.1">
    <property type="nucleotide sequence ID" value="NZ_FOMX01000020.1"/>
</dbReference>
<evidence type="ECO:0000256" key="1">
    <source>
        <dbReference type="SAM" id="Phobius"/>
    </source>
</evidence>
<evidence type="ECO:0000313" key="2">
    <source>
        <dbReference type="EMBL" id="SFE81438.1"/>
    </source>
</evidence>
<accession>A0A1I2DLY2</accession>